<sequence>MPSSTSASNAWRKFAFVFLGITGGAIFFIWLFIVVVDPWGMLPLSPPFHRIPISTNARYSFPALAVDKQFDSAIFGTSTSRPLQPQILNPPFDAHFVNLSMNASTPWEQEKIFNLFLKHHPNPKVIIFNTDNIWCFEDPHHSARPIPLWMYEGSPWVGYFKMANQYALQEAANQFAWLIGFKKQRYGSDGYTPLLPASFVYDPNKVNKTFTEWAQEDNSAPNGRIPIQPALPRLQRMINKLPKETVKVIIIPPFSAEFYGKAGGWTDTSWKSCKANIESVIRTAPNSIAIDFAIPNHFTQQRTSFWDPIHYRPFTAKMVMDGIIKAVLDHQELPNNESKILEQNVQ</sequence>
<evidence type="ECO:0000313" key="3">
    <source>
        <dbReference type="EMBL" id="CAI3946448.1"/>
    </source>
</evidence>
<comment type="caution">
    <text evidence="2">The sequence shown here is derived from an EMBL/GenBank/DDBJ whole genome shotgun (WGS) entry which is preliminary data.</text>
</comment>
<evidence type="ECO:0000256" key="1">
    <source>
        <dbReference type="SAM" id="Phobius"/>
    </source>
</evidence>
<dbReference type="EMBL" id="CAMXCS010000002">
    <property type="protein sequence ID" value="CAI3946448.1"/>
    <property type="molecule type" value="Genomic_DNA"/>
</dbReference>
<organism evidence="2 4">
    <name type="scientific">Commensalibacter communis</name>
    <dbReference type="NCBI Taxonomy" id="2972786"/>
    <lineage>
        <taxon>Bacteria</taxon>
        <taxon>Pseudomonadati</taxon>
        <taxon>Pseudomonadota</taxon>
        <taxon>Alphaproteobacteria</taxon>
        <taxon>Acetobacterales</taxon>
        <taxon>Acetobacteraceae</taxon>
    </lineage>
</organism>
<protein>
    <submittedName>
        <fullName evidence="2">Uncharacterized protein</fullName>
    </submittedName>
</protein>
<evidence type="ECO:0000313" key="4">
    <source>
        <dbReference type="Proteomes" id="UP001154255"/>
    </source>
</evidence>
<gene>
    <name evidence="3" type="ORF">R53529_LOCUS1434</name>
    <name evidence="2" type="ORF">R53530_LOCUS1000</name>
</gene>
<dbReference type="EMBL" id="CAMXCM010000002">
    <property type="protein sequence ID" value="CAI3937008.1"/>
    <property type="molecule type" value="Genomic_DNA"/>
</dbReference>
<keyword evidence="1" id="KW-1133">Transmembrane helix</keyword>
<keyword evidence="1" id="KW-0812">Transmembrane</keyword>
<proteinExistence type="predicted"/>
<evidence type="ECO:0000313" key="5">
    <source>
        <dbReference type="Proteomes" id="UP001154259"/>
    </source>
</evidence>
<name>A0A9W4TNU1_9PROT</name>
<accession>A0A9W4TNU1</accession>
<keyword evidence="1" id="KW-0472">Membrane</keyword>
<evidence type="ECO:0000313" key="2">
    <source>
        <dbReference type="EMBL" id="CAI3937008.1"/>
    </source>
</evidence>
<feature type="transmembrane region" description="Helical" evidence="1">
    <location>
        <begin position="14"/>
        <end position="36"/>
    </location>
</feature>
<dbReference type="Proteomes" id="UP001154255">
    <property type="component" value="Unassembled WGS sequence"/>
</dbReference>
<dbReference type="Proteomes" id="UP001154259">
    <property type="component" value="Unassembled WGS sequence"/>
</dbReference>
<reference evidence="2" key="1">
    <citation type="submission" date="2022-10" db="EMBL/GenBank/DDBJ databases">
        <authorList>
            <person name="Botero Cardona J."/>
        </authorList>
    </citation>
    <scope>NUCLEOTIDE SEQUENCE</scope>
    <source>
        <strain evidence="2">LMG 31819</strain>
        <strain evidence="3">R-53529</strain>
    </source>
</reference>
<dbReference type="RefSeq" id="WP_271789861.1">
    <property type="nucleotide sequence ID" value="NZ_CAMXCJ010000003.1"/>
</dbReference>
<dbReference type="AlphaFoldDB" id="A0A9W4TNU1"/>
<keyword evidence="5" id="KW-1185">Reference proteome</keyword>